<evidence type="ECO:0000313" key="2">
    <source>
        <dbReference type="EMBL" id="KAJ3027157.1"/>
    </source>
</evidence>
<comment type="caution">
    <text evidence="2">The sequence shown here is derived from an EMBL/GenBank/DDBJ whole genome shotgun (WGS) entry which is preliminary data.</text>
</comment>
<dbReference type="Pfam" id="PF08240">
    <property type="entry name" value="ADH_N"/>
    <property type="match status" value="1"/>
</dbReference>
<dbReference type="Gene3D" id="3.40.50.720">
    <property type="entry name" value="NAD(P)-binding Rossmann-like Domain"/>
    <property type="match status" value="1"/>
</dbReference>
<name>A0AAD5WYK8_9FUNG</name>
<dbReference type="GO" id="GO:0016491">
    <property type="term" value="F:oxidoreductase activity"/>
    <property type="evidence" value="ECO:0007669"/>
    <property type="project" value="InterPro"/>
</dbReference>
<feature type="non-terminal residue" evidence="2">
    <location>
        <position position="304"/>
    </location>
</feature>
<dbReference type="SUPFAM" id="SSF51735">
    <property type="entry name" value="NAD(P)-binding Rossmann-fold domains"/>
    <property type="match status" value="1"/>
</dbReference>
<dbReference type="EMBL" id="JADGJD010002917">
    <property type="protein sequence ID" value="KAJ3027157.1"/>
    <property type="molecule type" value="Genomic_DNA"/>
</dbReference>
<keyword evidence="3" id="KW-1185">Reference proteome</keyword>
<dbReference type="CDD" id="cd05289">
    <property type="entry name" value="MDR_like_2"/>
    <property type="match status" value="1"/>
</dbReference>
<accession>A0AAD5WYK8</accession>
<feature type="domain" description="Enoyl reductase (ER)" evidence="1">
    <location>
        <begin position="13"/>
        <end position="304"/>
    </location>
</feature>
<dbReference type="Gene3D" id="3.90.180.10">
    <property type="entry name" value="Medium-chain alcohol dehydrogenases, catalytic domain"/>
    <property type="match status" value="1"/>
</dbReference>
<dbReference type="InterPro" id="IPR013154">
    <property type="entry name" value="ADH-like_N"/>
</dbReference>
<dbReference type="SUPFAM" id="SSF50129">
    <property type="entry name" value="GroES-like"/>
    <property type="match status" value="1"/>
</dbReference>
<dbReference type="AlphaFoldDB" id="A0AAD5WYK8"/>
<proteinExistence type="predicted"/>
<dbReference type="InterPro" id="IPR020843">
    <property type="entry name" value="ER"/>
</dbReference>
<dbReference type="Proteomes" id="UP001212841">
    <property type="component" value="Unassembled WGS sequence"/>
</dbReference>
<evidence type="ECO:0000259" key="1">
    <source>
        <dbReference type="SMART" id="SM00829"/>
    </source>
</evidence>
<dbReference type="InterPro" id="IPR052733">
    <property type="entry name" value="Chloroplast_QOR"/>
</dbReference>
<evidence type="ECO:0000313" key="3">
    <source>
        <dbReference type="Proteomes" id="UP001212841"/>
    </source>
</evidence>
<dbReference type="PANTHER" id="PTHR44013">
    <property type="entry name" value="ZINC-TYPE ALCOHOL DEHYDROGENASE-LIKE PROTEIN C16A3.02C"/>
    <property type="match status" value="1"/>
</dbReference>
<dbReference type="InterPro" id="IPR011032">
    <property type="entry name" value="GroES-like_sf"/>
</dbReference>
<sequence>MRAAVIYRPVPPSHLGAITLETLPKPVLTTPSQVILRVHATSLTPSEQTWPEWHQTSDLSPRTSPSIPGLDVVGTVTEVGTSVSNIKIGDTVWGMLNPYENGSMAEYVVTSSSYLSKVPNSLLKEPTTAAAVPLCALTAYQTLHTHALIKPTDTITILGASGAVGTWLILLAKLFGCTVIGSASPANHSRVKRIGADVVASHSSIPALNIKTDILINVGAGTTHSQLAPYFPLIKRHGKFITIQTDSNDLKSPDETVESKFFIVVPDGKAIGEVAGFIDAGKIDLGVLREGVHERVFGLEAVRE</sequence>
<reference evidence="2" key="1">
    <citation type="submission" date="2020-05" db="EMBL/GenBank/DDBJ databases">
        <title>Phylogenomic resolution of chytrid fungi.</title>
        <authorList>
            <person name="Stajich J.E."/>
            <person name="Amses K."/>
            <person name="Simmons R."/>
            <person name="Seto K."/>
            <person name="Myers J."/>
            <person name="Bonds A."/>
            <person name="Quandt C.A."/>
            <person name="Barry K."/>
            <person name="Liu P."/>
            <person name="Grigoriev I."/>
            <person name="Longcore J.E."/>
            <person name="James T.Y."/>
        </authorList>
    </citation>
    <scope>NUCLEOTIDE SEQUENCE</scope>
    <source>
        <strain evidence="2">JEL0318</strain>
    </source>
</reference>
<dbReference type="PANTHER" id="PTHR44013:SF1">
    <property type="entry name" value="ZINC-TYPE ALCOHOL DEHYDROGENASE-LIKE PROTEIN C16A3.02C"/>
    <property type="match status" value="1"/>
</dbReference>
<organism evidence="2 3">
    <name type="scientific">Rhizophlyctis rosea</name>
    <dbReference type="NCBI Taxonomy" id="64517"/>
    <lineage>
        <taxon>Eukaryota</taxon>
        <taxon>Fungi</taxon>
        <taxon>Fungi incertae sedis</taxon>
        <taxon>Chytridiomycota</taxon>
        <taxon>Chytridiomycota incertae sedis</taxon>
        <taxon>Chytridiomycetes</taxon>
        <taxon>Rhizophlyctidales</taxon>
        <taxon>Rhizophlyctidaceae</taxon>
        <taxon>Rhizophlyctis</taxon>
    </lineage>
</organism>
<protein>
    <recommendedName>
        <fullName evidence="1">Enoyl reductase (ER) domain-containing protein</fullName>
    </recommendedName>
</protein>
<dbReference type="InterPro" id="IPR036291">
    <property type="entry name" value="NAD(P)-bd_dom_sf"/>
</dbReference>
<gene>
    <name evidence="2" type="ORF">HK097_006222</name>
</gene>
<dbReference type="SMART" id="SM00829">
    <property type="entry name" value="PKS_ER"/>
    <property type="match status" value="1"/>
</dbReference>